<comment type="caution">
    <text evidence="4">The sequence shown here is derived from an EMBL/GenBank/DDBJ whole genome shotgun (WGS) entry which is preliminary data.</text>
</comment>
<dbReference type="Pfam" id="PF02321">
    <property type="entry name" value="OEP"/>
    <property type="match status" value="2"/>
</dbReference>
<dbReference type="Gene3D" id="2.20.200.10">
    <property type="entry name" value="Outer membrane efflux proteins (OEP)"/>
    <property type="match status" value="1"/>
</dbReference>
<evidence type="ECO:0000313" key="5">
    <source>
        <dbReference type="Proteomes" id="UP001558535"/>
    </source>
</evidence>
<accession>A0ABV3WL53</accession>
<dbReference type="SUPFAM" id="SSF56954">
    <property type="entry name" value="Outer membrane efflux proteins (OEP)"/>
    <property type="match status" value="1"/>
</dbReference>
<dbReference type="Gene3D" id="1.20.1600.10">
    <property type="entry name" value="Outer membrane efflux proteins (OEP)"/>
    <property type="match status" value="1"/>
</dbReference>
<organism evidence="4 5">
    <name type="scientific">Paraburkholderia phenoliruptrix</name>
    <dbReference type="NCBI Taxonomy" id="252970"/>
    <lineage>
        <taxon>Bacteria</taxon>
        <taxon>Pseudomonadati</taxon>
        <taxon>Pseudomonadota</taxon>
        <taxon>Betaproteobacteria</taxon>
        <taxon>Burkholderiales</taxon>
        <taxon>Burkholderiaceae</taxon>
        <taxon>Paraburkholderia</taxon>
    </lineage>
</organism>
<keyword evidence="2" id="KW-1134">Transmembrane beta strand</keyword>
<comment type="similarity">
    <text evidence="1 2">Belongs to the outer membrane factor (OMF) (TC 1.B.17) family.</text>
</comment>
<dbReference type="RefSeq" id="WP_368580679.1">
    <property type="nucleotide sequence ID" value="NZ_JBFPKB010000024.1"/>
</dbReference>
<comment type="subcellular location">
    <subcellularLocation>
        <location evidence="2">Cell membrane</location>
        <topology evidence="2">Lipid-anchor</topology>
    </subcellularLocation>
</comment>
<keyword evidence="2" id="KW-0564">Palmitate</keyword>
<dbReference type="Proteomes" id="UP001558535">
    <property type="component" value="Unassembled WGS sequence"/>
</dbReference>
<keyword evidence="5" id="KW-1185">Reference proteome</keyword>
<keyword evidence="2" id="KW-0472">Membrane</keyword>
<dbReference type="PANTHER" id="PTHR30203">
    <property type="entry name" value="OUTER MEMBRANE CATION EFFLUX PROTEIN"/>
    <property type="match status" value="1"/>
</dbReference>
<evidence type="ECO:0000256" key="1">
    <source>
        <dbReference type="ARBA" id="ARBA00007613"/>
    </source>
</evidence>
<dbReference type="InterPro" id="IPR010131">
    <property type="entry name" value="MdtP/NodT-like"/>
</dbReference>
<keyword evidence="2" id="KW-0449">Lipoprotein</keyword>
<reference evidence="4 5" key="1">
    <citation type="submission" date="2024-07" db="EMBL/GenBank/DDBJ databases">
        <title>A survey of Mimosa microsymbionts across Brazilian biomes reveals a high diversity of Paraburkholderia nodulating endemic species, but also that Cupriavidus is common as a symbiont of widespread species.</title>
        <authorList>
            <person name="Rouws L."/>
            <person name="Barauna A."/>
            <person name="Beukes C."/>
            <person name="Rouws J.R.C."/>
            <person name="De Faria S.M."/>
            <person name="Gross E."/>
            <person name="Bueno Dos Reis Junior F."/>
            <person name="Simon M.F."/>
            <person name="Maluk M."/>
            <person name="Odee D.W."/>
            <person name="Kenicer G."/>
            <person name="Young J.P.W."/>
            <person name="Reis V.M."/>
            <person name="Zilli J."/>
            <person name="James E.K."/>
        </authorList>
    </citation>
    <scope>NUCLEOTIDE SEQUENCE [LARGE SCALE GENOMIC DNA]</scope>
    <source>
        <strain evidence="4 5">BR14375</strain>
    </source>
</reference>
<feature type="region of interest" description="Disordered" evidence="3">
    <location>
        <begin position="54"/>
        <end position="82"/>
    </location>
</feature>
<evidence type="ECO:0000256" key="3">
    <source>
        <dbReference type="SAM" id="MobiDB-lite"/>
    </source>
</evidence>
<sequence length="529" mass="56484">MMDEVNCHSATTRLHPHSCECGVPLFKPIAVRSAVIAVALSLVGSLPGCTVGPEYRTPAPPATQQYTPTPLPDRTTSSPGPAGIEQHFASGGDLPAQWWALYRCEPLDTLIREAFARSPTIAAANAALRDAAEMLRAQAGGDLYPSVDARLNAMGEKLNGATLGQPGLNRILTLYNASVNVSYNLDLFGGARHQLESLGAQVDFQRFQLQGAYLALSANVVTAAVKEASLRAQIGATEAIAADEETQLGVLRKQFDLGGIARLAVLSQETLLAQTRAMLPPLRQSLDQTRHQLAVLAGRVPSDIGVPEFTLLMFTLPQTLPVSLPSSLVRQRPDILAADAVLHEASAQVGVATANLYPQLTLSANYGPQSLTPAGMLTYADMIWNIGAALAQPIFHGGQLSARKRAAQAAFDEANAKYRQTVLLAFEEVADALRALDHDAVALAAQTEAWRAANSSLDLVRGQFRTGGVSYLSLLEAQRQHQQTVINLAQAQAARYADTAALFQALGGRWQNDTTSGENEYINAVARPQ</sequence>
<evidence type="ECO:0000313" key="4">
    <source>
        <dbReference type="EMBL" id="MEX3753961.1"/>
    </source>
</evidence>
<dbReference type="PANTHER" id="PTHR30203:SF33">
    <property type="entry name" value="BLR4455 PROTEIN"/>
    <property type="match status" value="1"/>
</dbReference>
<name>A0ABV3WL53_9BURK</name>
<dbReference type="EMBL" id="JBFPKE010000021">
    <property type="protein sequence ID" value="MEX3753961.1"/>
    <property type="molecule type" value="Genomic_DNA"/>
</dbReference>
<dbReference type="NCBIfam" id="TIGR01845">
    <property type="entry name" value="outer_NodT"/>
    <property type="match status" value="1"/>
</dbReference>
<evidence type="ECO:0000256" key="2">
    <source>
        <dbReference type="RuleBase" id="RU362097"/>
    </source>
</evidence>
<keyword evidence="2" id="KW-0812">Transmembrane</keyword>
<dbReference type="InterPro" id="IPR003423">
    <property type="entry name" value="OMP_efflux"/>
</dbReference>
<protein>
    <submittedName>
        <fullName evidence="4">Efflux transporter outer membrane subunit</fullName>
    </submittedName>
</protein>
<gene>
    <name evidence="4" type="ORF">AB3X84_28695</name>
</gene>
<proteinExistence type="inferred from homology"/>